<dbReference type="EMBL" id="JAWWNJ010000046">
    <property type="protein sequence ID" value="KAK7018353.1"/>
    <property type="molecule type" value="Genomic_DNA"/>
</dbReference>
<feature type="compositionally biased region" description="Basic and acidic residues" evidence="1">
    <location>
        <begin position="25"/>
        <end position="35"/>
    </location>
</feature>
<feature type="compositionally biased region" description="Polar residues" evidence="1">
    <location>
        <begin position="1"/>
        <end position="12"/>
    </location>
</feature>
<evidence type="ECO:0000313" key="3">
    <source>
        <dbReference type="Proteomes" id="UP001362999"/>
    </source>
</evidence>
<evidence type="ECO:0000313" key="2">
    <source>
        <dbReference type="EMBL" id="KAK7018353.1"/>
    </source>
</evidence>
<keyword evidence="3" id="KW-1185">Reference proteome</keyword>
<name>A0AAW0AYF8_9AGAR</name>
<evidence type="ECO:0008006" key="4">
    <source>
        <dbReference type="Google" id="ProtNLM"/>
    </source>
</evidence>
<feature type="compositionally biased region" description="Polar residues" evidence="1">
    <location>
        <begin position="142"/>
        <end position="154"/>
    </location>
</feature>
<sequence>MSISNTLANTPDVSPGGNPKVVGSIHDKENVDCSKRPPPQCAVSELASDDTLKSSTCTGRALDDSLTNATSTEPDDVLSTPPVQSDDAPDSSTFDATTPAARILTVKALNEASLLLSCADSGTARHDTKYETSSPPPDASTVAPQTPTLSNESSTEVRDFTNLEANEATSSATRRSSELLDALVEIAYVERQRLHDEEDGTEGDSEEEIKDYKKTPRLDHPRPVELEHYETNESVIARIRTKPSGKALHQLLLTRSDKSDKFSYANTNWYFQDSVRELVRIYPFLAVDLLTPIVYDTLGSYLPCIVPDCCEVIELSRAAAERHVRLAHPVKGKGKKKSKRAERTKKFRCPDEECIAKRMPHASIGRHMFAAHAPDPGQEVYKTEVFCKVCGWRTTEIEEYVEHFKEWHDQEENLLPPRDGDAMRPRESKRRRIAPADEDEE</sequence>
<accession>A0AAW0AYF8</accession>
<gene>
    <name evidence="2" type="ORF">R3P38DRAFT_3558633</name>
</gene>
<organism evidence="2 3">
    <name type="scientific">Favolaschia claudopus</name>
    <dbReference type="NCBI Taxonomy" id="2862362"/>
    <lineage>
        <taxon>Eukaryota</taxon>
        <taxon>Fungi</taxon>
        <taxon>Dikarya</taxon>
        <taxon>Basidiomycota</taxon>
        <taxon>Agaricomycotina</taxon>
        <taxon>Agaricomycetes</taxon>
        <taxon>Agaricomycetidae</taxon>
        <taxon>Agaricales</taxon>
        <taxon>Marasmiineae</taxon>
        <taxon>Mycenaceae</taxon>
        <taxon>Favolaschia</taxon>
    </lineage>
</organism>
<dbReference type="AlphaFoldDB" id="A0AAW0AYF8"/>
<comment type="caution">
    <text evidence="2">The sequence shown here is derived from an EMBL/GenBank/DDBJ whole genome shotgun (WGS) entry which is preliminary data.</text>
</comment>
<reference evidence="2 3" key="1">
    <citation type="journal article" date="2024" name="J Genomics">
        <title>Draft genome sequencing and assembly of Favolaschia claudopus CIRM-BRFM 2984 isolated from oak limbs.</title>
        <authorList>
            <person name="Navarro D."/>
            <person name="Drula E."/>
            <person name="Chaduli D."/>
            <person name="Cazenave R."/>
            <person name="Ahrendt S."/>
            <person name="Wang J."/>
            <person name="Lipzen A."/>
            <person name="Daum C."/>
            <person name="Barry K."/>
            <person name="Grigoriev I.V."/>
            <person name="Favel A."/>
            <person name="Rosso M.N."/>
            <person name="Martin F."/>
        </authorList>
    </citation>
    <scope>NUCLEOTIDE SEQUENCE [LARGE SCALE GENOMIC DNA]</scope>
    <source>
        <strain evidence="2 3">CIRM-BRFM 2984</strain>
    </source>
</reference>
<feature type="region of interest" description="Disordered" evidence="1">
    <location>
        <begin position="125"/>
        <end position="157"/>
    </location>
</feature>
<proteinExistence type="predicted"/>
<dbReference type="Proteomes" id="UP001362999">
    <property type="component" value="Unassembled WGS sequence"/>
</dbReference>
<feature type="region of interest" description="Disordered" evidence="1">
    <location>
        <begin position="1"/>
        <end position="95"/>
    </location>
</feature>
<feature type="region of interest" description="Disordered" evidence="1">
    <location>
        <begin position="412"/>
        <end position="441"/>
    </location>
</feature>
<evidence type="ECO:0000256" key="1">
    <source>
        <dbReference type="SAM" id="MobiDB-lite"/>
    </source>
</evidence>
<protein>
    <recommendedName>
        <fullName evidence="4">C2H2-type domain-containing protein</fullName>
    </recommendedName>
</protein>